<dbReference type="EMBL" id="JACIJC010000003">
    <property type="protein sequence ID" value="MBB5686312.1"/>
    <property type="molecule type" value="Genomic_DNA"/>
</dbReference>
<gene>
    <name evidence="1" type="ORF">FHS49_002328</name>
</gene>
<dbReference type="RefSeq" id="WP_246350589.1">
    <property type="nucleotide sequence ID" value="NZ_JACIJC010000003.1"/>
</dbReference>
<evidence type="ECO:0000313" key="2">
    <source>
        <dbReference type="Proteomes" id="UP000549617"/>
    </source>
</evidence>
<protein>
    <submittedName>
        <fullName evidence="1">Uncharacterized protein</fullName>
    </submittedName>
</protein>
<organism evidence="1 2">
    <name type="scientific">Sphingobium boeckii</name>
    <dbReference type="NCBI Taxonomy" id="1082345"/>
    <lineage>
        <taxon>Bacteria</taxon>
        <taxon>Pseudomonadati</taxon>
        <taxon>Pseudomonadota</taxon>
        <taxon>Alphaproteobacteria</taxon>
        <taxon>Sphingomonadales</taxon>
        <taxon>Sphingomonadaceae</taxon>
        <taxon>Sphingobium</taxon>
    </lineage>
</organism>
<keyword evidence="2" id="KW-1185">Reference proteome</keyword>
<comment type="caution">
    <text evidence="1">The sequence shown here is derived from an EMBL/GenBank/DDBJ whole genome shotgun (WGS) entry which is preliminary data.</text>
</comment>
<proteinExistence type="predicted"/>
<accession>A0A7W9EEL8</accession>
<dbReference type="AlphaFoldDB" id="A0A7W9EEL8"/>
<dbReference type="Proteomes" id="UP000549617">
    <property type="component" value="Unassembled WGS sequence"/>
</dbReference>
<sequence>MDMFQSIGSASDRVMAALISGLEVEFGTGIGGSLTAHFLAAEEADYTWDARIMERWIGAYDGADGLEIELDRIAILGRLDGDFYCAICLVDGDGMVHGLTQKRMFECETAAHDAYVAMKVGLP</sequence>
<reference evidence="1 2" key="1">
    <citation type="submission" date="2020-08" db="EMBL/GenBank/DDBJ databases">
        <title>Genomic Encyclopedia of Type Strains, Phase IV (KMG-IV): sequencing the most valuable type-strain genomes for metagenomic binning, comparative biology and taxonomic classification.</title>
        <authorList>
            <person name="Goeker M."/>
        </authorList>
    </citation>
    <scope>NUCLEOTIDE SEQUENCE [LARGE SCALE GENOMIC DNA]</scope>
    <source>
        <strain evidence="1 2">DSM 25079</strain>
    </source>
</reference>
<evidence type="ECO:0000313" key="1">
    <source>
        <dbReference type="EMBL" id="MBB5686312.1"/>
    </source>
</evidence>
<name>A0A7W9EEL8_9SPHN</name>